<evidence type="ECO:0000259" key="2">
    <source>
        <dbReference type="Pfam" id="PF01370"/>
    </source>
</evidence>
<evidence type="ECO:0000256" key="1">
    <source>
        <dbReference type="SAM" id="Phobius"/>
    </source>
</evidence>
<dbReference type="InterPro" id="IPR036291">
    <property type="entry name" value="NAD(P)-bd_dom_sf"/>
</dbReference>
<dbReference type="SUPFAM" id="SSF51735">
    <property type="entry name" value="NAD(P)-binding Rossmann-fold domains"/>
    <property type="match status" value="1"/>
</dbReference>
<evidence type="ECO:0000313" key="3">
    <source>
        <dbReference type="EMBL" id="MFD0890002.1"/>
    </source>
</evidence>
<reference evidence="4" key="1">
    <citation type="journal article" date="2019" name="Int. J. Syst. Evol. Microbiol.">
        <title>The Global Catalogue of Microorganisms (GCM) 10K type strain sequencing project: providing services to taxonomists for standard genome sequencing and annotation.</title>
        <authorList>
            <consortium name="The Broad Institute Genomics Platform"/>
            <consortium name="The Broad Institute Genome Sequencing Center for Infectious Disease"/>
            <person name="Wu L."/>
            <person name="Ma J."/>
        </authorList>
    </citation>
    <scope>NUCLEOTIDE SEQUENCE [LARGE SCALE GENOMIC DNA]</scope>
    <source>
        <strain evidence="4">CCUG 62974</strain>
    </source>
</reference>
<keyword evidence="4" id="KW-1185">Reference proteome</keyword>
<accession>A0ABW3E4L7</accession>
<dbReference type="InterPro" id="IPR001509">
    <property type="entry name" value="Epimerase_deHydtase"/>
</dbReference>
<dbReference type="Proteomes" id="UP001597024">
    <property type="component" value="Unassembled WGS sequence"/>
</dbReference>
<organism evidence="3 4">
    <name type="scientific">Streptosporangium algeriense</name>
    <dbReference type="NCBI Taxonomy" id="1682748"/>
    <lineage>
        <taxon>Bacteria</taxon>
        <taxon>Bacillati</taxon>
        <taxon>Actinomycetota</taxon>
        <taxon>Actinomycetes</taxon>
        <taxon>Streptosporangiales</taxon>
        <taxon>Streptosporangiaceae</taxon>
        <taxon>Streptosporangium</taxon>
    </lineage>
</organism>
<keyword evidence="1" id="KW-0472">Membrane</keyword>
<feature type="non-terminal residue" evidence="3">
    <location>
        <position position="78"/>
    </location>
</feature>
<evidence type="ECO:0000313" key="4">
    <source>
        <dbReference type="Proteomes" id="UP001597024"/>
    </source>
</evidence>
<proteinExistence type="predicted"/>
<keyword evidence="1" id="KW-1133">Transmembrane helix</keyword>
<keyword evidence="1" id="KW-0812">Transmembrane</keyword>
<comment type="caution">
    <text evidence="3">The sequence shown here is derived from an EMBL/GenBank/DDBJ whole genome shotgun (WGS) entry which is preliminary data.</text>
</comment>
<dbReference type="Pfam" id="PF01370">
    <property type="entry name" value="Epimerase"/>
    <property type="match status" value="1"/>
</dbReference>
<dbReference type="Gene3D" id="3.40.50.720">
    <property type="entry name" value="NAD(P)-binding Rossmann-like Domain"/>
    <property type="match status" value="1"/>
</dbReference>
<name>A0ABW3E4L7_9ACTN</name>
<sequence length="78" mass="8293">MCVRGPPGSRKPRGRLFRLNGMTIIVTGSSGLLGSALTAALRAEDARVVRLVRREPRGPDEAFWNPAALDLDPAAVAP</sequence>
<feature type="transmembrane region" description="Helical" evidence="1">
    <location>
        <begin position="21"/>
        <end position="41"/>
    </location>
</feature>
<protein>
    <submittedName>
        <fullName evidence="3">NAD-dependent epimerase/dehydratase family protein</fullName>
    </submittedName>
</protein>
<gene>
    <name evidence="3" type="ORF">ACFQ08_36130</name>
</gene>
<dbReference type="EMBL" id="JBHTHX010002156">
    <property type="protein sequence ID" value="MFD0890002.1"/>
    <property type="molecule type" value="Genomic_DNA"/>
</dbReference>
<feature type="domain" description="NAD-dependent epimerase/dehydratase" evidence="2">
    <location>
        <begin position="24"/>
        <end position="58"/>
    </location>
</feature>